<dbReference type="Pfam" id="PF03454">
    <property type="entry name" value="MoeA_C"/>
    <property type="match status" value="1"/>
</dbReference>
<evidence type="ECO:0000256" key="8">
    <source>
        <dbReference type="ARBA" id="ARBA00023150"/>
    </source>
</evidence>
<dbReference type="InterPro" id="IPR036425">
    <property type="entry name" value="MoaB/Mog-like_dom_sf"/>
</dbReference>
<dbReference type="SMART" id="SM00852">
    <property type="entry name" value="MoCF_biosynth"/>
    <property type="match status" value="1"/>
</dbReference>
<dbReference type="Gene3D" id="3.90.105.10">
    <property type="entry name" value="Molybdopterin biosynthesis moea protein, domain 2"/>
    <property type="match status" value="1"/>
</dbReference>
<dbReference type="SUPFAM" id="SSF63882">
    <property type="entry name" value="MoeA N-terminal region -like"/>
    <property type="match status" value="1"/>
</dbReference>
<dbReference type="EMBL" id="LAZR01000952">
    <property type="protein sequence ID" value="KKN53917.1"/>
    <property type="molecule type" value="Genomic_DNA"/>
</dbReference>
<dbReference type="CDD" id="cd00887">
    <property type="entry name" value="MoeA"/>
    <property type="match status" value="1"/>
</dbReference>
<evidence type="ECO:0000256" key="5">
    <source>
        <dbReference type="ARBA" id="ARBA00022679"/>
    </source>
</evidence>
<dbReference type="AlphaFoldDB" id="A0A0F9RVB7"/>
<dbReference type="EC" id="2.10.1.1" evidence="3"/>
<dbReference type="GO" id="GO:0006777">
    <property type="term" value="P:Mo-molybdopterin cofactor biosynthetic process"/>
    <property type="evidence" value="ECO:0007669"/>
    <property type="project" value="UniProtKB-KW"/>
</dbReference>
<gene>
    <name evidence="11" type="ORF">LCGC14_0597720</name>
</gene>
<dbReference type="Pfam" id="PF03453">
    <property type="entry name" value="MoeA_N"/>
    <property type="match status" value="1"/>
</dbReference>
<dbReference type="UniPathway" id="UPA00344"/>
<organism evidence="11">
    <name type="scientific">marine sediment metagenome</name>
    <dbReference type="NCBI Taxonomy" id="412755"/>
    <lineage>
        <taxon>unclassified sequences</taxon>
        <taxon>metagenomes</taxon>
        <taxon>ecological metagenomes</taxon>
    </lineage>
</organism>
<dbReference type="Pfam" id="PF00994">
    <property type="entry name" value="MoCF_biosynth"/>
    <property type="match status" value="1"/>
</dbReference>
<evidence type="ECO:0000256" key="6">
    <source>
        <dbReference type="ARBA" id="ARBA00022723"/>
    </source>
</evidence>
<dbReference type="InterPro" id="IPR005110">
    <property type="entry name" value="MoeA_linker/N"/>
</dbReference>
<reference evidence="11" key="1">
    <citation type="journal article" date="2015" name="Nature">
        <title>Complex archaea that bridge the gap between prokaryotes and eukaryotes.</title>
        <authorList>
            <person name="Spang A."/>
            <person name="Saw J.H."/>
            <person name="Jorgensen S.L."/>
            <person name="Zaremba-Niedzwiedzka K."/>
            <person name="Martijn J."/>
            <person name="Lind A.E."/>
            <person name="van Eijk R."/>
            <person name="Schleper C."/>
            <person name="Guy L."/>
            <person name="Ettema T.J."/>
        </authorList>
    </citation>
    <scope>NUCLEOTIDE SEQUENCE</scope>
</reference>
<dbReference type="PANTHER" id="PTHR10192">
    <property type="entry name" value="MOLYBDOPTERIN BIOSYNTHESIS PROTEIN"/>
    <property type="match status" value="1"/>
</dbReference>
<evidence type="ECO:0000256" key="7">
    <source>
        <dbReference type="ARBA" id="ARBA00022842"/>
    </source>
</evidence>
<sequence>MSLLPVEEAYRRLVGSAVPLTRTEQLPLLQAAGRVLAEDVLARRTQPSFDASAMDGYAVRAEDAQSPFEVLRVVGESAAGRAFDGQVGRGEAARIFTGAPVPQGADAILIQEDARVEVDGTVRPTVSLEPGQFIRAAGIDFAAGETLLTRGALLTPGAIALAASCGYPALKVLARPKVAILATGDELVLPGEPLGPSQLVASNPFGVAAMVVAAGGDAIDCGIAGDDVSTIDARLSDSIRDRADVFVTIGGASVGDHDLVGKVFANRGVGLDFWKVAMRPGKPLMAGRLGDLTIVGLPGNPASSMVAARLFLVPLVRRLAGLPDRQLYRHGLLGAPMPENGARTDFVRSRLEVREDGVIRIIPLPRQDSSLLSTYAQADALLVRAPSAAPASAGEACRYVVLDEWKGLAEHN</sequence>
<protein>
    <recommendedName>
        <fullName evidence="3">molybdopterin molybdotransferase</fullName>
        <ecNumber evidence="3">2.10.1.1</ecNumber>
    </recommendedName>
</protein>
<comment type="cofactor">
    <cofactor evidence="1">
        <name>Mg(2+)</name>
        <dbReference type="ChEBI" id="CHEBI:18420"/>
    </cofactor>
</comment>
<dbReference type="PANTHER" id="PTHR10192:SF5">
    <property type="entry name" value="GEPHYRIN"/>
    <property type="match status" value="1"/>
</dbReference>
<comment type="catalytic activity">
    <reaction evidence="9">
        <text>adenylyl-molybdopterin + molybdate = Mo-molybdopterin + AMP + H(+)</text>
        <dbReference type="Rhea" id="RHEA:35047"/>
        <dbReference type="ChEBI" id="CHEBI:15378"/>
        <dbReference type="ChEBI" id="CHEBI:36264"/>
        <dbReference type="ChEBI" id="CHEBI:62727"/>
        <dbReference type="ChEBI" id="CHEBI:71302"/>
        <dbReference type="ChEBI" id="CHEBI:456215"/>
        <dbReference type="EC" id="2.10.1.1"/>
    </reaction>
</comment>
<dbReference type="FunFam" id="3.40.980.10:FF:000004">
    <property type="entry name" value="Molybdopterin molybdenumtransferase"/>
    <property type="match status" value="1"/>
</dbReference>
<dbReference type="Gene3D" id="3.40.980.10">
    <property type="entry name" value="MoaB/Mog-like domain"/>
    <property type="match status" value="1"/>
</dbReference>
<dbReference type="GO" id="GO:0061599">
    <property type="term" value="F:molybdopterin molybdotransferase activity"/>
    <property type="evidence" value="ECO:0007669"/>
    <property type="project" value="UniProtKB-EC"/>
</dbReference>
<evidence type="ECO:0000256" key="3">
    <source>
        <dbReference type="ARBA" id="ARBA00013269"/>
    </source>
</evidence>
<dbReference type="Gene3D" id="2.40.340.10">
    <property type="entry name" value="MoeA, C-terminal, domain IV"/>
    <property type="match status" value="1"/>
</dbReference>
<proteinExistence type="predicted"/>
<feature type="domain" description="MoaB/Mog" evidence="10">
    <location>
        <begin position="179"/>
        <end position="318"/>
    </location>
</feature>
<dbReference type="InterPro" id="IPR036135">
    <property type="entry name" value="MoeA_linker/N_sf"/>
</dbReference>
<keyword evidence="5" id="KW-0808">Transferase</keyword>
<dbReference type="NCBIfam" id="NF045515">
    <property type="entry name" value="Glp_gephyrin"/>
    <property type="match status" value="1"/>
</dbReference>
<dbReference type="GO" id="GO:0046872">
    <property type="term" value="F:metal ion binding"/>
    <property type="evidence" value="ECO:0007669"/>
    <property type="project" value="UniProtKB-KW"/>
</dbReference>
<dbReference type="GO" id="GO:0005829">
    <property type="term" value="C:cytosol"/>
    <property type="evidence" value="ECO:0007669"/>
    <property type="project" value="TreeGrafter"/>
</dbReference>
<evidence type="ECO:0000256" key="2">
    <source>
        <dbReference type="ARBA" id="ARBA00005046"/>
    </source>
</evidence>
<name>A0A0F9RVB7_9ZZZZ</name>
<keyword evidence="7" id="KW-0460">Magnesium</keyword>
<dbReference type="InterPro" id="IPR005111">
    <property type="entry name" value="MoeA_C_domain_IV"/>
</dbReference>
<evidence type="ECO:0000259" key="10">
    <source>
        <dbReference type="SMART" id="SM00852"/>
    </source>
</evidence>
<comment type="pathway">
    <text evidence="2">Cofactor biosynthesis; molybdopterin biosynthesis.</text>
</comment>
<dbReference type="InterPro" id="IPR001453">
    <property type="entry name" value="MoaB/Mog_dom"/>
</dbReference>
<evidence type="ECO:0000256" key="1">
    <source>
        <dbReference type="ARBA" id="ARBA00001946"/>
    </source>
</evidence>
<dbReference type="Gene3D" id="2.170.190.11">
    <property type="entry name" value="Molybdopterin biosynthesis moea protein, domain 3"/>
    <property type="match status" value="1"/>
</dbReference>
<keyword evidence="8" id="KW-0501">Molybdenum cofactor biosynthesis</keyword>
<evidence type="ECO:0000256" key="9">
    <source>
        <dbReference type="ARBA" id="ARBA00047317"/>
    </source>
</evidence>
<dbReference type="FunFam" id="2.170.190.11:FF:000001">
    <property type="entry name" value="Molybdopterin molybdenumtransferase"/>
    <property type="match status" value="1"/>
</dbReference>
<comment type="caution">
    <text evidence="11">The sequence shown here is derived from an EMBL/GenBank/DDBJ whole genome shotgun (WGS) entry which is preliminary data.</text>
</comment>
<evidence type="ECO:0000313" key="11">
    <source>
        <dbReference type="EMBL" id="KKN53917.1"/>
    </source>
</evidence>
<accession>A0A0F9RVB7</accession>
<dbReference type="SUPFAM" id="SSF63867">
    <property type="entry name" value="MoeA C-terminal domain-like"/>
    <property type="match status" value="1"/>
</dbReference>
<dbReference type="InterPro" id="IPR038987">
    <property type="entry name" value="MoeA-like"/>
</dbReference>
<keyword evidence="4" id="KW-0500">Molybdenum</keyword>
<evidence type="ECO:0000256" key="4">
    <source>
        <dbReference type="ARBA" id="ARBA00022505"/>
    </source>
</evidence>
<dbReference type="SUPFAM" id="SSF53218">
    <property type="entry name" value="Molybdenum cofactor biosynthesis proteins"/>
    <property type="match status" value="1"/>
</dbReference>
<dbReference type="InterPro" id="IPR036688">
    <property type="entry name" value="MoeA_C_domain_IV_sf"/>
</dbReference>
<keyword evidence="6" id="KW-0479">Metal-binding</keyword>